<dbReference type="OrthoDB" id="2140105at2759"/>
<feature type="transmembrane region" description="Helical" evidence="2">
    <location>
        <begin position="39"/>
        <end position="58"/>
    </location>
</feature>
<dbReference type="Proteomes" id="UP000078576">
    <property type="component" value="Unassembled WGS sequence"/>
</dbReference>
<name>A0A194V8T3_CYTMA</name>
<evidence type="ECO:0000313" key="5">
    <source>
        <dbReference type="Proteomes" id="UP000078576"/>
    </source>
</evidence>
<dbReference type="GO" id="GO:0016020">
    <property type="term" value="C:membrane"/>
    <property type="evidence" value="ECO:0007669"/>
    <property type="project" value="TreeGrafter"/>
</dbReference>
<proteinExistence type="predicted"/>
<dbReference type="InterPro" id="IPR022703">
    <property type="entry name" value="DUF3533"/>
</dbReference>
<feature type="transmembrane region" description="Helical" evidence="2">
    <location>
        <begin position="278"/>
        <end position="300"/>
    </location>
</feature>
<keyword evidence="2" id="KW-0472">Membrane</keyword>
<gene>
    <name evidence="4" type="ORF">VP1G_07446</name>
</gene>
<feature type="domain" description="DUF3533" evidence="3">
    <location>
        <begin position="44"/>
        <end position="409"/>
    </location>
</feature>
<evidence type="ECO:0000256" key="1">
    <source>
        <dbReference type="SAM" id="MobiDB-lite"/>
    </source>
</evidence>
<keyword evidence="5" id="KW-1185">Reference proteome</keyword>
<feature type="compositionally biased region" description="Polar residues" evidence="1">
    <location>
        <begin position="480"/>
        <end position="489"/>
    </location>
</feature>
<reference evidence="5" key="1">
    <citation type="submission" date="2014-12" db="EMBL/GenBank/DDBJ databases">
        <title>Genome Sequence of Valsa Canker Pathogens Uncovers a Specific Adaption of Colonization on Woody Bark.</title>
        <authorList>
            <person name="Yin Z."/>
            <person name="Liu H."/>
            <person name="Gao X."/>
            <person name="Li Z."/>
            <person name="Song N."/>
            <person name="Ke X."/>
            <person name="Dai Q."/>
            <person name="Wu Y."/>
            <person name="Sun Y."/>
            <person name="Xu J.-R."/>
            <person name="Kang Z.K."/>
            <person name="Wang L."/>
            <person name="Huang L."/>
        </authorList>
    </citation>
    <scope>NUCLEOTIDE SEQUENCE [LARGE SCALE GENOMIC DNA]</scope>
    <source>
        <strain evidence="5">SXYL134</strain>
    </source>
</reference>
<feature type="region of interest" description="Disordered" evidence="1">
    <location>
        <begin position="441"/>
        <end position="520"/>
    </location>
</feature>
<evidence type="ECO:0000259" key="3">
    <source>
        <dbReference type="Pfam" id="PF12051"/>
    </source>
</evidence>
<organism evidence="4 5">
    <name type="scientific">Cytospora mali</name>
    <name type="common">Apple Valsa canker fungus</name>
    <name type="synonym">Valsa mali</name>
    <dbReference type="NCBI Taxonomy" id="578113"/>
    <lineage>
        <taxon>Eukaryota</taxon>
        <taxon>Fungi</taxon>
        <taxon>Dikarya</taxon>
        <taxon>Ascomycota</taxon>
        <taxon>Pezizomycotina</taxon>
        <taxon>Sordariomycetes</taxon>
        <taxon>Sordariomycetidae</taxon>
        <taxon>Diaporthales</taxon>
        <taxon>Cytosporaceae</taxon>
        <taxon>Cytospora</taxon>
    </lineage>
</organism>
<feature type="transmembrane region" description="Helical" evidence="2">
    <location>
        <begin position="236"/>
        <end position="257"/>
    </location>
</feature>
<accession>A0A194V8T3</accession>
<dbReference type="EMBL" id="KN714746">
    <property type="protein sequence ID" value="KUI60231.1"/>
    <property type="molecule type" value="Genomic_DNA"/>
</dbReference>
<keyword evidence="2" id="KW-0812">Transmembrane</keyword>
<protein>
    <recommendedName>
        <fullName evidence="3">DUF3533 domain-containing protein</fullName>
    </recommendedName>
</protein>
<feature type="compositionally biased region" description="Low complexity" evidence="1">
    <location>
        <begin position="441"/>
        <end position="451"/>
    </location>
</feature>
<dbReference type="STRING" id="694573.A0A194V8T3"/>
<dbReference type="Pfam" id="PF12051">
    <property type="entry name" value="DUF3533"/>
    <property type="match status" value="1"/>
</dbReference>
<evidence type="ECO:0000313" key="4">
    <source>
        <dbReference type="EMBL" id="KUI60231.1"/>
    </source>
</evidence>
<dbReference type="PANTHER" id="PTHR34814:SF2">
    <property type="entry name" value="DUF3533 DOMAIN-CONTAINING PROTEIN"/>
    <property type="match status" value="1"/>
</dbReference>
<feature type="compositionally biased region" description="Polar residues" evidence="1">
    <location>
        <begin position="510"/>
        <end position="520"/>
    </location>
</feature>
<keyword evidence="2" id="KW-1133">Transmembrane helix</keyword>
<evidence type="ECO:0000256" key="2">
    <source>
        <dbReference type="SAM" id="Phobius"/>
    </source>
</evidence>
<dbReference type="AlphaFoldDB" id="A0A194V8T3"/>
<sequence>MPTSASLGEEGKGSLVDPPRIPITDPFWQPRIKGILRNIVSFTFIVILLLLLADMSYLSGSAYHERDRIHALKVLVVDNDGSDIGEAVKGAYSALKADTFVSLEWPDSTQNYRSEPAAREAVCKTKYWGAVYINSGATDRLDSAVNGTDTPATPYDAANAITYVYNAVRWPAIASLISADLQTLVVASRSAYYHTPGGAKALQTLNSSNSAAVSAYVNPISATADIIQPTNQGSDGFFTTVNMLIPQLVAVFINIILNMSMMMENIFRDMRIRDVWTIRFVTGKIYAVFAGLAVAGYIWAFREDWDVSAGQFFETWLVYILFLDINWQVYDSLLGSYIPLAWISLFIITWILVNLASCNLPMELQAGWYRVGWAFPAHSTWLLLVQVWSGCANRDYQALPILFSWWVVGHAVTPISTRKRCADARKPDALAALGATGQPAGAAEVAAPKPASLSEPPESGEKGRMGTHTASGDPEGTAHTGGSQSTASGEVTDPDSVTRHEDVSSVPRASGSTGTVGEAS</sequence>
<dbReference type="PANTHER" id="PTHR34814">
    <property type="entry name" value="NITROSOGUANIDINE RESISTANCE PROTEIN SNG1"/>
    <property type="match status" value="1"/>
</dbReference>
<dbReference type="InterPro" id="IPR053001">
    <property type="entry name" value="MNNG_permease-like"/>
</dbReference>
<feature type="transmembrane region" description="Helical" evidence="2">
    <location>
        <begin position="337"/>
        <end position="356"/>
    </location>
</feature>